<evidence type="ECO:0000313" key="3">
    <source>
        <dbReference type="Proteomes" id="UP001597045"/>
    </source>
</evidence>
<gene>
    <name evidence="2" type="ORF">ACFQ1S_21890</name>
</gene>
<organism evidence="2 3">
    <name type="scientific">Kibdelosporangium lantanae</name>
    <dbReference type="NCBI Taxonomy" id="1497396"/>
    <lineage>
        <taxon>Bacteria</taxon>
        <taxon>Bacillati</taxon>
        <taxon>Actinomycetota</taxon>
        <taxon>Actinomycetes</taxon>
        <taxon>Pseudonocardiales</taxon>
        <taxon>Pseudonocardiaceae</taxon>
        <taxon>Kibdelosporangium</taxon>
    </lineage>
</organism>
<dbReference type="EMBL" id="JBHTIS010001350">
    <property type="protein sequence ID" value="MFD1047998.1"/>
    <property type="molecule type" value="Genomic_DNA"/>
</dbReference>
<sequence length="290" mass="33220">MQARLVTQGMVRPVVVIVVACCAVLVGLGLFFHGQDDGLPVDHAVYGLVYRNFVGERGLLQAMLVPTEPVLLVIVVAMVVITTVLRRRRRRKISGVAALAAQYGWQLVEYDVEMPRQFRGDPFCYGDNRTAQHILRGTYRGYEMAAFEYAFVSEAEFNDETKRSTHFHSVVTLSTPRARPFLQVRRENLRSRLRGMVGVHDLRLGSDGFDRAFLVETENDRFAYDVLHPRMMEWMLADQRTKEQPFRFEGDRLVLWRGGTLRPEWIVPTLDLACDILDRVPGSVWVRYGS</sequence>
<keyword evidence="3" id="KW-1185">Reference proteome</keyword>
<evidence type="ECO:0000256" key="1">
    <source>
        <dbReference type="SAM" id="Phobius"/>
    </source>
</evidence>
<keyword evidence="1" id="KW-0472">Membrane</keyword>
<dbReference type="Proteomes" id="UP001597045">
    <property type="component" value="Unassembled WGS sequence"/>
</dbReference>
<keyword evidence="1" id="KW-1133">Transmembrane helix</keyword>
<evidence type="ECO:0000313" key="2">
    <source>
        <dbReference type="EMBL" id="MFD1047998.1"/>
    </source>
</evidence>
<protein>
    <recommendedName>
        <fullName evidence="4">DUF3137 domain-containing protein</fullName>
    </recommendedName>
</protein>
<feature type="transmembrane region" description="Helical" evidence="1">
    <location>
        <begin position="69"/>
        <end position="85"/>
    </location>
</feature>
<keyword evidence="1" id="KW-0812">Transmembrane</keyword>
<name>A0ABW3MD59_9PSEU</name>
<evidence type="ECO:0008006" key="4">
    <source>
        <dbReference type="Google" id="ProtNLM"/>
    </source>
</evidence>
<proteinExistence type="predicted"/>
<reference evidence="3" key="1">
    <citation type="journal article" date="2019" name="Int. J. Syst. Evol. Microbiol.">
        <title>The Global Catalogue of Microorganisms (GCM) 10K type strain sequencing project: providing services to taxonomists for standard genome sequencing and annotation.</title>
        <authorList>
            <consortium name="The Broad Institute Genomics Platform"/>
            <consortium name="The Broad Institute Genome Sequencing Center for Infectious Disease"/>
            <person name="Wu L."/>
            <person name="Ma J."/>
        </authorList>
    </citation>
    <scope>NUCLEOTIDE SEQUENCE [LARGE SCALE GENOMIC DNA]</scope>
    <source>
        <strain evidence="3">JCM 31486</strain>
    </source>
</reference>
<comment type="caution">
    <text evidence="2">The sequence shown here is derived from an EMBL/GenBank/DDBJ whole genome shotgun (WGS) entry which is preliminary data.</text>
</comment>
<feature type="transmembrane region" description="Helical" evidence="1">
    <location>
        <begin position="12"/>
        <end position="32"/>
    </location>
</feature>
<accession>A0ABW3MD59</accession>